<dbReference type="Proteomes" id="UP000291142">
    <property type="component" value="Unassembled WGS sequence"/>
</dbReference>
<dbReference type="RefSeq" id="WP_130965122.1">
    <property type="nucleotide sequence ID" value="NZ_SIRT01000013.1"/>
</dbReference>
<dbReference type="PANTHER" id="PTHR34512:SF30">
    <property type="entry name" value="OUTER MEMBRANE PROTEIN ASSEMBLY FACTOR BAMB"/>
    <property type="match status" value="1"/>
</dbReference>
<evidence type="ECO:0000259" key="2">
    <source>
        <dbReference type="Pfam" id="PF13360"/>
    </source>
</evidence>
<dbReference type="InterPro" id="IPR015943">
    <property type="entry name" value="WD40/YVTN_repeat-like_dom_sf"/>
</dbReference>
<accession>A0A4Q9FHE1</accession>
<reference evidence="3 4" key="1">
    <citation type="submission" date="2019-02" db="EMBL/GenBank/DDBJ databases">
        <title>Hyunsoonleella sp., isolated from marine sediment.</title>
        <authorList>
            <person name="Liu B.-T."/>
        </authorList>
    </citation>
    <scope>NUCLEOTIDE SEQUENCE [LARGE SCALE GENOMIC DNA]</scope>
    <source>
        <strain evidence="3 4">T58</strain>
    </source>
</reference>
<comment type="caution">
    <text evidence="3">The sequence shown here is derived from an EMBL/GenBank/DDBJ whole genome shotgun (WGS) entry which is preliminary data.</text>
</comment>
<dbReference type="InterPro" id="IPR002372">
    <property type="entry name" value="PQQ_rpt_dom"/>
</dbReference>
<keyword evidence="4" id="KW-1185">Reference proteome</keyword>
<keyword evidence="1" id="KW-0732">Signal</keyword>
<protein>
    <recommendedName>
        <fullName evidence="2">Pyrrolo-quinoline quinone repeat domain-containing protein</fullName>
    </recommendedName>
</protein>
<dbReference type="Gene3D" id="2.130.10.10">
    <property type="entry name" value="YVTN repeat-like/Quinoprotein amine dehydrogenase"/>
    <property type="match status" value="1"/>
</dbReference>
<dbReference type="OrthoDB" id="725093at2"/>
<sequence>MRNIKIFVFLLAGTLMLNAQKAEAPDQSYDLGAKIEEMTISDGGTVILATNEGLAGIKPGQDGLLFNFTDYGKINPETELEIVTGAPYAIVSKAAFGVGMVKKRSIIDYISGGIIFSTEKNGWKSVGMTKLLISQNRLMVTGQRKVGKLFPQALVMYDLSTGKELSQYIFKGTKAVMGIPLVLSDGIIVPTTKGLMKVDMNSGNVLWENELKYIGWMVADKTEKDIYAFAATSNRKNTKIYKITANGASAWADEKKVKGNVTNFEILPQGLAVVSDVADSGKKGLGKLASAAAESKITLLSASTGDDLWEKAPKTKGYVQHFYIMDDGILFGIKEGGINKVSFDGQPLFKKPLKTGPNILTMATTPQGLIYITSEDANIVNLETGDQVWQKPLKFKRANLVCSDYDKKGDRYLILADEKLFSIDANSGTSELLAEADFEGKEDPTDIEVRDSGILLTSDQNMMLLDRSGKKMWHEYKRAPGKSAFGAILAGAVALASAAASASAAYEAGGERNYIGQYTARGERLNNLAQGMANVSNASVQEMLKRFNATSATKNAQFVLTKLDSGVGLVKLNKDTGNVEKEILIEDKKPEYKVDKFGGMLYYKATDKTIYAYDLKK</sequence>
<dbReference type="InterPro" id="IPR011047">
    <property type="entry name" value="Quinoprotein_ADH-like_sf"/>
</dbReference>
<feature type="domain" description="Pyrrolo-quinoline quinone repeat" evidence="2">
    <location>
        <begin position="155"/>
        <end position="312"/>
    </location>
</feature>
<dbReference type="AlphaFoldDB" id="A0A4Q9FHE1"/>
<organism evidence="3 4">
    <name type="scientific">Hyunsoonleella flava</name>
    <dbReference type="NCBI Taxonomy" id="2527939"/>
    <lineage>
        <taxon>Bacteria</taxon>
        <taxon>Pseudomonadati</taxon>
        <taxon>Bacteroidota</taxon>
        <taxon>Flavobacteriia</taxon>
        <taxon>Flavobacteriales</taxon>
        <taxon>Flavobacteriaceae</taxon>
    </lineage>
</organism>
<gene>
    <name evidence="3" type="ORF">EYD45_13675</name>
</gene>
<dbReference type="EMBL" id="SIRT01000013">
    <property type="protein sequence ID" value="TBN00870.1"/>
    <property type="molecule type" value="Genomic_DNA"/>
</dbReference>
<dbReference type="Pfam" id="PF13360">
    <property type="entry name" value="PQQ_2"/>
    <property type="match status" value="2"/>
</dbReference>
<dbReference type="SUPFAM" id="SSF50998">
    <property type="entry name" value="Quinoprotein alcohol dehydrogenase-like"/>
    <property type="match status" value="1"/>
</dbReference>
<evidence type="ECO:0000313" key="4">
    <source>
        <dbReference type="Proteomes" id="UP000291142"/>
    </source>
</evidence>
<name>A0A4Q9FHE1_9FLAO</name>
<evidence type="ECO:0000256" key="1">
    <source>
        <dbReference type="SAM" id="SignalP"/>
    </source>
</evidence>
<proteinExistence type="predicted"/>
<feature type="domain" description="Pyrrolo-quinoline quinone repeat" evidence="2">
    <location>
        <begin position="380"/>
        <end position="616"/>
    </location>
</feature>
<dbReference type="PANTHER" id="PTHR34512">
    <property type="entry name" value="CELL SURFACE PROTEIN"/>
    <property type="match status" value="1"/>
</dbReference>
<feature type="chain" id="PRO_5020232644" description="Pyrrolo-quinoline quinone repeat domain-containing protein" evidence="1">
    <location>
        <begin position="25"/>
        <end position="617"/>
    </location>
</feature>
<feature type="signal peptide" evidence="1">
    <location>
        <begin position="1"/>
        <end position="24"/>
    </location>
</feature>
<evidence type="ECO:0000313" key="3">
    <source>
        <dbReference type="EMBL" id="TBN00870.1"/>
    </source>
</evidence>